<comment type="caution">
    <text evidence="2">Lacks conserved residue(s) required for the propagation of feature annotation.</text>
</comment>
<feature type="domain" description="Deacetylase sirtuin-type" evidence="3">
    <location>
        <begin position="100"/>
        <end position="314"/>
    </location>
</feature>
<dbReference type="GO" id="GO:0005634">
    <property type="term" value="C:nucleus"/>
    <property type="evidence" value="ECO:0007669"/>
    <property type="project" value="TreeGrafter"/>
</dbReference>
<protein>
    <recommendedName>
        <fullName evidence="3">Deacetylase sirtuin-type domain-containing protein</fullName>
    </recommendedName>
</protein>
<dbReference type="PANTHER" id="PTHR11085:SF10">
    <property type="entry name" value="NAD-DEPENDENT PROTEIN DEACYLASE SIRTUIN-5, MITOCHONDRIAL-RELATED"/>
    <property type="match status" value="1"/>
</dbReference>
<evidence type="ECO:0000259" key="3">
    <source>
        <dbReference type="PROSITE" id="PS50305"/>
    </source>
</evidence>
<dbReference type="GO" id="GO:0017136">
    <property type="term" value="F:histone deacetylase activity, NAD-dependent"/>
    <property type="evidence" value="ECO:0007669"/>
    <property type="project" value="TreeGrafter"/>
</dbReference>
<gene>
    <name evidence="4" type="ORF">DBRI1063_LOCUS164</name>
</gene>
<dbReference type="GO" id="GO:0070403">
    <property type="term" value="F:NAD+ binding"/>
    <property type="evidence" value="ECO:0007669"/>
    <property type="project" value="TreeGrafter"/>
</dbReference>
<accession>A0A7S1VWU2</accession>
<dbReference type="Gene3D" id="3.40.50.1220">
    <property type="entry name" value="TPP-binding domain"/>
    <property type="match status" value="1"/>
</dbReference>
<dbReference type="InterPro" id="IPR050134">
    <property type="entry name" value="NAD-dep_sirtuin_deacylases"/>
</dbReference>
<dbReference type="InterPro" id="IPR026590">
    <property type="entry name" value="Ssirtuin_cat_dom"/>
</dbReference>
<dbReference type="SUPFAM" id="SSF52467">
    <property type="entry name" value="DHS-like NAD/FAD-binding domain"/>
    <property type="match status" value="1"/>
</dbReference>
<evidence type="ECO:0000313" key="4">
    <source>
        <dbReference type="EMBL" id="CAD9313758.1"/>
    </source>
</evidence>
<dbReference type="AlphaFoldDB" id="A0A7S1VWU2"/>
<proteinExistence type="predicted"/>
<dbReference type="InterPro" id="IPR029035">
    <property type="entry name" value="DHS-like_NAD/FAD-binding_dom"/>
</dbReference>
<evidence type="ECO:0000256" key="1">
    <source>
        <dbReference type="ARBA" id="ARBA00023027"/>
    </source>
</evidence>
<keyword evidence="1" id="KW-0520">NAD</keyword>
<dbReference type="PROSITE" id="PS50305">
    <property type="entry name" value="SIRTUIN"/>
    <property type="match status" value="1"/>
</dbReference>
<organism evidence="4">
    <name type="scientific">Ditylum brightwellii</name>
    <dbReference type="NCBI Taxonomy" id="49249"/>
    <lineage>
        <taxon>Eukaryota</taxon>
        <taxon>Sar</taxon>
        <taxon>Stramenopiles</taxon>
        <taxon>Ochrophyta</taxon>
        <taxon>Bacillariophyta</taxon>
        <taxon>Mediophyceae</taxon>
        <taxon>Lithodesmiophycidae</taxon>
        <taxon>Lithodesmiales</taxon>
        <taxon>Lithodesmiaceae</taxon>
        <taxon>Ditylum</taxon>
    </lineage>
</organism>
<reference evidence="4" key="1">
    <citation type="submission" date="2021-01" db="EMBL/GenBank/DDBJ databases">
        <authorList>
            <person name="Corre E."/>
            <person name="Pelletier E."/>
            <person name="Niang G."/>
            <person name="Scheremetjew M."/>
            <person name="Finn R."/>
            <person name="Kale V."/>
            <person name="Holt S."/>
            <person name="Cochrane G."/>
            <person name="Meng A."/>
            <person name="Brown T."/>
            <person name="Cohen L."/>
        </authorList>
    </citation>
    <scope>NUCLEOTIDE SEQUENCE</scope>
    <source>
        <strain evidence="4">Pop2</strain>
    </source>
</reference>
<dbReference type="PANTHER" id="PTHR11085">
    <property type="entry name" value="NAD-DEPENDENT PROTEIN DEACYLASE SIRTUIN-5, MITOCHONDRIAL-RELATED"/>
    <property type="match status" value="1"/>
</dbReference>
<sequence length="445" mass="48320">MSNSVKSNYEESLSPQLHMALADVLSDDTKPPTISVNDAIKSFSGGKTMISVEEGVSESAMHGIVGVGRGWEPPRLITFCDEDARPGYNSMKAHEYQDSAAILEAKVNVLAALIHHARHCTAYTGAGISTASGINDYASKAKQSIATGSGALDRKKSKGSRLDTSPTYSHFVLASMHRAGLLSHWVQQNHDGLPQKAGYPQSELNEIHGSWFDPSNPVVPMSGSLREDLLERLHHECNKTDLCLAIGTSLCGMNADSIVEVTAKNALFLRRRKVGLGSVIIGIQRTAMDNLATLRIFAKIDDVMALLAQKLSLDVPTLGYVPSIPRNCIVDGQHNIFRVPYLPNGAPSQQRLRSQTEKPVINWDLSVGARVKLTAGPGKGFEGEIISTPDTEVSLEMNKSYSVRFPCTREGENLGKGLKVYRFGIWWIEAACNGSLTLLPLVNVK</sequence>
<name>A0A7S1VWU2_9STRA</name>
<dbReference type="EMBL" id="HBGN01000290">
    <property type="protein sequence ID" value="CAD9313758.1"/>
    <property type="molecule type" value="Transcribed_RNA"/>
</dbReference>
<evidence type="ECO:0000256" key="2">
    <source>
        <dbReference type="PROSITE-ProRule" id="PRU00236"/>
    </source>
</evidence>